<dbReference type="InterPro" id="IPR053164">
    <property type="entry name" value="IS1016-like_transposase"/>
</dbReference>
<dbReference type="PANTHER" id="PTHR47163:SF2">
    <property type="entry name" value="SI:DKEY-17M8.2"/>
    <property type="match status" value="1"/>
</dbReference>
<feature type="domain" description="ISXO2-like transposase" evidence="1">
    <location>
        <begin position="6"/>
        <end position="120"/>
    </location>
</feature>
<dbReference type="PANTHER" id="PTHR47163">
    <property type="entry name" value="DDE_TNP_IS1595 DOMAIN-CONTAINING PROTEIN"/>
    <property type="match status" value="1"/>
</dbReference>
<protein>
    <submittedName>
        <fullName evidence="2">DDE_Tnp_IS1595 domain-containing protein</fullName>
    </submittedName>
</protein>
<accession>A0A183A637</accession>
<dbReference type="AlphaFoldDB" id="A0A183A637"/>
<organism evidence="2">
    <name type="scientific">Echinostoma caproni</name>
    <dbReference type="NCBI Taxonomy" id="27848"/>
    <lineage>
        <taxon>Eukaryota</taxon>
        <taxon>Metazoa</taxon>
        <taxon>Spiralia</taxon>
        <taxon>Lophotrochozoa</taxon>
        <taxon>Platyhelminthes</taxon>
        <taxon>Trematoda</taxon>
        <taxon>Digenea</taxon>
        <taxon>Plagiorchiida</taxon>
        <taxon>Echinostomata</taxon>
        <taxon>Echinostomatoidea</taxon>
        <taxon>Echinostomatidae</taxon>
        <taxon>Echinostoma</taxon>
    </lineage>
</organism>
<sequence>LQTPTVIGGSGLHVEIDETLISRRKNPTGQVLLQQWIFGGICRETKEVFMYVVPDQTAATLMDTIQACSAPGSIIISDLWAPYQGIETMIDMNYTHEMVNHTENTQTIEPLWHVYKIQNKCQCGTHRSSVDS</sequence>
<dbReference type="WBParaSite" id="ECPE_0000242201-mRNA-1">
    <property type="protein sequence ID" value="ECPE_0000242201-mRNA-1"/>
    <property type="gene ID" value="ECPE_0000242201"/>
</dbReference>
<dbReference type="InterPro" id="IPR024445">
    <property type="entry name" value="Tnp_ISXO2-like"/>
</dbReference>
<proteinExistence type="predicted"/>
<dbReference type="Pfam" id="PF12762">
    <property type="entry name" value="DDE_Tnp_IS1595"/>
    <property type="match status" value="1"/>
</dbReference>
<evidence type="ECO:0000259" key="1">
    <source>
        <dbReference type="SMART" id="SM01126"/>
    </source>
</evidence>
<reference evidence="2" key="1">
    <citation type="submission" date="2016-06" db="UniProtKB">
        <authorList>
            <consortium name="WormBaseParasite"/>
        </authorList>
    </citation>
    <scope>IDENTIFICATION</scope>
</reference>
<evidence type="ECO:0000313" key="2">
    <source>
        <dbReference type="WBParaSite" id="ECPE_0000242201-mRNA-1"/>
    </source>
</evidence>
<name>A0A183A637_9TREM</name>
<dbReference type="SMART" id="SM01126">
    <property type="entry name" value="DDE_Tnp_IS1595"/>
    <property type="match status" value="1"/>
</dbReference>